<feature type="transmembrane region" description="Helical" evidence="7">
    <location>
        <begin position="124"/>
        <end position="147"/>
    </location>
</feature>
<feature type="transmembrane region" description="Helical" evidence="7">
    <location>
        <begin position="298"/>
        <end position="318"/>
    </location>
</feature>
<evidence type="ECO:0000256" key="3">
    <source>
        <dbReference type="ARBA" id="ARBA00022692"/>
    </source>
</evidence>
<comment type="similarity">
    <text evidence="2">Belongs to the amino acid/polyamine transporter 2 family.</text>
</comment>
<keyword evidence="4 7" id="KW-1133">Transmembrane helix</keyword>
<dbReference type="InterPro" id="IPR013057">
    <property type="entry name" value="AA_transpt_TM"/>
</dbReference>
<evidence type="ECO:0000313" key="9">
    <source>
        <dbReference type="EMBL" id="BCS23151.1"/>
    </source>
</evidence>
<organism evidence="9 10">
    <name type="scientific">Aspergillus puulaauensis</name>
    <dbReference type="NCBI Taxonomy" id="1220207"/>
    <lineage>
        <taxon>Eukaryota</taxon>
        <taxon>Fungi</taxon>
        <taxon>Dikarya</taxon>
        <taxon>Ascomycota</taxon>
        <taxon>Pezizomycotina</taxon>
        <taxon>Eurotiomycetes</taxon>
        <taxon>Eurotiomycetidae</taxon>
        <taxon>Eurotiales</taxon>
        <taxon>Aspergillaceae</taxon>
        <taxon>Aspergillus</taxon>
    </lineage>
</organism>
<dbReference type="PANTHER" id="PTHR22950:SF479">
    <property type="entry name" value="AMINO ACID TRANSPORTER (EUROFUNG)-RELATED"/>
    <property type="match status" value="1"/>
</dbReference>
<sequence length="448" mass="48579">MNGIHEKNMTENQDCHQESQKGQVDPYPQDAFGNEEHADVRYKVLTWWQCAILMVAETISLGVLALPAAVAQLGLGPALAILLGLGALATYTGYVIGQLKWKYPHVSSAADAGELLMGRFGRELLFWSNMMYLVFIMASHLLTFTVAMNTITKHATCSIVFGVVGLVVSFLLAIPRTLERMSWLSFVSFTSIIGAVFITMIAVGIRNPPASIQAATDPTLVSGFTAASNIVFSFSSHNTFFTIISELREPRDFPKSLFLLQSVDMTIYVVAAVVIYCYAGADVPSPALGAAGPLISRISYGIALPTIIIAGVIMGHIACKQIYIRVFAGTNRMHKRDIVAVGSWIGIAFGVWVAAWIIASAIPVFDNLLSLIVSLFASWFSFGLPGIFWLWMNFGDWAGSYRKVFLTGVNLLSLFVGVILCGLGLYTSGKAIHDDPSSESFSCANNAD</sequence>
<dbReference type="RefSeq" id="XP_041555345.1">
    <property type="nucleotide sequence ID" value="XM_041702572.1"/>
</dbReference>
<dbReference type="Pfam" id="PF01490">
    <property type="entry name" value="Aa_trans"/>
    <property type="match status" value="1"/>
</dbReference>
<dbReference type="Proteomes" id="UP000654913">
    <property type="component" value="Chromosome 3"/>
</dbReference>
<evidence type="ECO:0000256" key="6">
    <source>
        <dbReference type="SAM" id="MobiDB-lite"/>
    </source>
</evidence>
<evidence type="ECO:0000313" key="10">
    <source>
        <dbReference type="Proteomes" id="UP000654913"/>
    </source>
</evidence>
<feature type="transmembrane region" description="Helical" evidence="7">
    <location>
        <begin position="153"/>
        <end position="174"/>
    </location>
</feature>
<name>A0A7R7XKI6_9EURO</name>
<evidence type="ECO:0000256" key="4">
    <source>
        <dbReference type="ARBA" id="ARBA00022989"/>
    </source>
</evidence>
<dbReference type="PIRSF" id="PIRSF006060">
    <property type="entry name" value="AA_transporter"/>
    <property type="match status" value="1"/>
</dbReference>
<keyword evidence="3 7" id="KW-0812">Transmembrane</keyword>
<feature type="transmembrane region" description="Helical" evidence="7">
    <location>
        <begin position="225"/>
        <end position="245"/>
    </location>
</feature>
<keyword evidence="5 7" id="KW-0472">Membrane</keyword>
<gene>
    <name evidence="9" type="ORF">APUU_31376S</name>
</gene>
<dbReference type="Gene3D" id="1.20.1740.10">
    <property type="entry name" value="Amino acid/polyamine transporter I"/>
    <property type="match status" value="1"/>
</dbReference>
<feature type="transmembrane region" description="Helical" evidence="7">
    <location>
        <begin position="77"/>
        <end position="97"/>
    </location>
</feature>
<proteinExistence type="inferred from homology"/>
<reference evidence="9" key="2">
    <citation type="submission" date="2021-02" db="EMBL/GenBank/DDBJ databases">
        <title>Aspergillus puulaauensis MK2 genome sequence.</title>
        <authorList>
            <person name="Futagami T."/>
            <person name="Mori K."/>
            <person name="Kadooka C."/>
            <person name="Tanaka T."/>
        </authorList>
    </citation>
    <scope>NUCLEOTIDE SEQUENCE</scope>
    <source>
        <strain evidence="9">MK2</strain>
    </source>
</reference>
<feature type="domain" description="Amino acid transporter transmembrane" evidence="8">
    <location>
        <begin position="45"/>
        <end position="427"/>
    </location>
</feature>
<feature type="transmembrane region" description="Helical" evidence="7">
    <location>
        <begin position="368"/>
        <end position="392"/>
    </location>
</feature>
<accession>A0A7R7XKI6</accession>
<feature type="transmembrane region" description="Helical" evidence="7">
    <location>
        <begin position="51"/>
        <end position="71"/>
    </location>
</feature>
<evidence type="ECO:0000256" key="7">
    <source>
        <dbReference type="SAM" id="Phobius"/>
    </source>
</evidence>
<evidence type="ECO:0000256" key="5">
    <source>
        <dbReference type="ARBA" id="ARBA00023136"/>
    </source>
</evidence>
<feature type="compositionally biased region" description="Basic and acidic residues" evidence="6">
    <location>
        <begin position="1"/>
        <end position="19"/>
    </location>
</feature>
<dbReference type="GO" id="GO:0015179">
    <property type="term" value="F:L-amino acid transmembrane transporter activity"/>
    <property type="evidence" value="ECO:0007669"/>
    <property type="project" value="TreeGrafter"/>
</dbReference>
<evidence type="ECO:0000256" key="2">
    <source>
        <dbReference type="ARBA" id="ARBA00008066"/>
    </source>
</evidence>
<dbReference type="EMBL" id="AP024445">
    <property type="protein sequence ID" value="BCS23151.1"/>
    <property type="molecule type" value="Genomic_DNA"/>
</dbReference>
<feature type="transmembrane region" description="Helical" evidence="7">
    <location>
        <begin position="404"/>
        <end position="426"/>
    </location>
</feature>
<dbReference type="PANTHER" id="PTHR22950">
    <property type="entry name" value="AMINO ACID TRANSPORTER"/>
    <property type="match status" value="1"/>
</dbReference>
<dbReference type="OrthoDB" id="294730at2759"/>
<dbReference type="GeneID" id="64973156"/>
<evidence type="ECO:0000256" key="1">
    <source>
        <dbReference type="ARBA" id="ARBA00004141"/>
    </source>
</evidence>
<evidence type="ECO:0000259" key="8">
    <source>
        <dbReference type="Pfam" id="PF01490"/>
    </source>
</evidence>
<protein>
    <recommendedName>
        <fullName evidence="8">Amino acid transporter transmembrane domain-containing protein</fullName>
    </recommendedName>
</protein>
<feature type="transmembrane region" description="Helical" evidence="7">
    <location>
        <begin position="186"/>
        <end position="205"/>
    </location>
</feature>
<feature type="transmembrane region" description="Helical" evidence="7">
    <location>
        <begin position="338"/>
        <end position="362"/>
    </location>
</feature>
<feature type="transmembrane region" description="Helical" evidence="7">
    <location>
        <begin position="257"/>
        <end position="278"/>
    </location>
</feature>
<dbReference type="GO" id="GO:0016020">
    <property type="term" value="C:membrane"/>
    <property type="evidence" value="ECO:0007669"/>
    <property type="project" value="UniProtKB-SubCell"/>
</dbReference>
<reference evidence="9" key="1">
    <citation type="submission" date="2021-01" db="EMBL/GenBank/DDBJ databases">
        <authorList>
            <consortium name="Aspergillus puulaauensis MK2 genome sequencing consortium"/>
            <person name="Kazuki M."/>
            <person name="Futagami T."/>
        </authorList>
    </citation>
    <scope>NUCLEOTIDE SEQUENCE</scope>
    <source>
        <strain evidence="9">MK2</strain>
    </source>
</reference>
<keyword evidence="10" id="KW-1185">Reference proteome</keyword>
<dbReference type="AlphaFoldDB" id="A0A7R7XKI6"/>
<feature type="region of interest" description="Disordered" evidence="6">
    <location>
        <begin position="1"/>
        <end position="30"/>
    </location>
</feature>
<dbReference type="KEGG" id="apuu:APUU_31376S"/>
<comment type="subcellular location">
    <subcellularLocation>
        <location evidence="1">Membrane</location>
        <topology evidence="1">Multi-pass membrane protein</topology>
    </subcellularLocation>
</comment>
<dbReference type="FunFam" id="1.20.1740.10:FF:000039">
    <property type="entry name" value="Neutral amino acid transporter (Eurofung)"/>
    <property type="match status" value="1"/>
</dbReference>